<dbReference type="EMBL" id="SPHZ02000008">
    <property type="protein sequence ID" value="KAF0903377.1"/>
    <property type="molecule type" value="Genomic_DNA"/>
</dbReference>
<organism evidence="2 3">
    <name type="scientific">Oryza meyeriana var. granulata</name>
    <dbReference type="NCBI Taxonomy" id="110450"/>
    <lineage>
        <taxon>Eukaryota</taxon>
        <taxon>Viridiplantae</taxon>
        <taxon>Streptophyta</taxon>
        <taxon>Embryophyta</taxon>
        <taxon>Tracheophyta</taxon>
        <taxon>Spermatophyta</taxon>
        <taxon>Magnoliopsida</taxon>
        <taxon>Liliopsida</taxon>
        <taxon>Poales</taxon>
        <taxon>Poaceae</taxon>
        <taxon>BOP clade</taxon>
        <taxon>Oryzoideae</taxon>
        <taxon>Oryzeae</taxon>
        <taxon>Oryzinae</taxon>
        <taxon>Oryza</taxon>
        <taxon>Oryza meyeriana</taxon>
    </lineage>
</organism>
<evidence type="ECO:0000256" key="1">
    <source>
        <dbReference type="SAM" id="MobiDB-lite"/>
    </source>
</evidence>
<dbReference type="Proteomes" id="UP000479710">
    <property type="component" value="Unassembled WGS sequence"/>
</dbReference>
<gene>
    <name evidence="2" type="ORF">E2562_026926</name>
</gene>
<accession>A0A6G1CTF1</accession>
<reference evidence="2 3" key="1">
    <citation type="submission" date="2019-11" db="EMBL/GenBank/DDBJ databases">
        <title>Whole genome sequence of Oryza granulata.</title>
        <authorList>
            <person name="Li W."/>
        </authorList>
    </citation>
    <scope>NUCLEOTIDE SEQUENCE [LARGE SCALE GENOMIC DNA]</scope>
    <source>
        <strain evidence="3">cv. Menghai</strain>
        <tissue evidence="2">Leaf</tissue>
    </source>
</reference>
<keyword evidence="3" id="KW-1185">Reference proteome</keyword>
<sequence>MNSGRLDTRKIRGGAGQCRATQLGGDGVGVWRRTGNRRRLGVGDSAENRRRFGDGGVGEAWGRRRASGRRRQRWAGESRRRARRRWRRLGKQDTGWGNRMPAWATEAMLTGSVGGGDDDRSTGG</sequence>
<proteinExistence type="predicted"/>
<comment type="caution">
    <text evidence="2">The sequence shown here is derived from an EMBL/GenBank/DDBJ whole genome shotgun (WGS) entry which is preliminary data.</text>
</comment>
<feature type="region of interest" description="Disordered" evidence="1">
    <location>
        <begin position="46"/>
        <end position="101"/>
    </location>
</feature>
<evidence type="ECO:0000313" key="3">
    <source>
        <dbReference type="Proteomes" id="UP000479710"/>
    </source>
</evidence>
<evidence type="ECO:0000313" key="2">
    <source>
        <dbReference type="EMBL" id="KAF0903377.1"/>
    </source>
</evidence>
<protein>
    <submittedName>
        <fullName evidence="2">Uncharacterized protein</fullName>
    </submittedName>
</protein>
<dbReference type="AlphaFoldDB" id="A0A6G1CTF1"/>
<name>A0A6G1CTF1_9ORYZ</name>
<feature type="compositionally biased region" description="Basic residues" evidence="1">
    <location>
        <begin position="80"/>
        <end position="89"/>
    </location>
</feature>
<feature type="compositionally biased region" description="Basic residues" evidence="1">
    <location>
        <begin position="63"/>
        <end position="73"/>
    </location>
</feature>